<reference evidence="2 3" key="1">
    <citation type="submission" date="2019-07" db="EMBL/GenBank/DDBJ databases">
        <title>Draft Genome Sequences of Bacteroides pyogenes Strains Isolated from the Uterus Holstein Dairy Cows with Metritis.</title>
        <authorList>
            <person name="Cunha F."/>
            <person name="Galvao K.N."/>
            <person name="Jeon S.J."/>
            <person name="Jeong K.C."/>
        </authorList>
    </citation>
    <scope>NUCLEOTIDE SEQUENCE [LARGE SCALE GENOMIC DNA]</scope>
    <source>
        <strain evidence="2 3">KG-31</strain>
    </source>
</reference>
<comment type="caution">
    <text evidence="2">The sequence shown here is derived from an EMBL/GenBank/DDBJ whole genome shotgun (WGS) entry which is preliminary data.</text>
</comment>
<dbReference type="AlphaFoldDB" id="A0A5D3EC24"/>
<gene>
    <name evidence="2" type="ORF">FNJ60_08410</name>
</gene>
<dbReference type="InterPro" id="IPR057561">
    <property type="entry name" value="NADase_transloc"/>
</dbReference>
<keyword evidence="3" id="KW-1185">Reference proteome</keyword>
<evidence type="ECO:0000259" key="1">
    <source>
        <dbReference type="Pfam" id="PF25302"/>
    </source>
</evidence>
<organism evidence="2 3">
    <name type="scientific">Bacteroides pyogenes</name>
    <dbReference type="NCBI Taxonomy" id="310300"/>
    <lineage>
        <taxon>Bacteria</taxon>
        <taxon>Pseudomonadati</taxon>
        <taxon>Bacteroidota</taxon>
        <taxon>Bacteroidia</taxon>
        <taxon>Bacteroidales</taxon>
        <taxon>Bacteroidaceae</taxon>
        <taxon>Bacteroides</taxon>
    </lineage>
</organism>
<proteinExistence type="predicted"/>
<dbReference type="Pfam" id="PF25302">
    <property type="entry name" value="NADase_transloc"/>
    <property type="match status" value="1"/>
</dbReference>
<evidence type="ECO:0000313" key="3">
    <source>
        <dbReference type="Proteomes" id="UP000324383"/>
    </source>
</evidence>
<sequence>MGGRLQGDGIGENLIYCFPPTNPRITKVIVIKGYSKSDETWRNNSRVKQRKRHYHQRRQLLAWQKNSRVKLLKMYVDNKPYALLHLAARKATGLNLTKIIHKTMRHFTIFFRRKVSHMYLSAYRSRVVGPTTCHCR</sequence>
<protein>
    <recommendedName>
        <fullName evidence="1">NAD glycohydrolase translocation F5/8 type C domain-containing protein</fullName>
    </recommendedName>
</protein>
<dbReference type="RefSeq" id="WP_148730493.1">
    <property type="nucleotide sequence ID" value="NZ_VKLW01000016.1"/>
</dbReference>
<evidence type="ECO:0000313" key="2">
    <source>
        <dbReference type="EMBL" id="TYK33399.1"/>
    </source>
</evidence>
<feature type="domain" description="NAD glycohydrolase translocation F5/8 type C" evidence="1">
    <location>
        <begin position="6"/>
        <end position="55"/>
    </location>
</feature>
<dbReference type="Proteomes" id="UP000324383">
    <property type="component" value="Unassembled WGS sequence"/>
</dbReference>
<name>A0A5D3EC24_9BACE</name>
<accession>A0A5D3EC24</accession>
<dbReference type="EMBL" id="VKLW01000016">
    <property type="protein sequence ID" value="TYK33399.1"/>
    <property type="molecule type" value="Genomic_DNA"/>
</dbReference>